<sequence>MAKYKITLSRLLIVAKQRLGALTNRMREHCTFQLMSYLLLRVSLSHKELL</sequence>
<comment type="caution">
    <text evidence="1">The sequence shown here is derived from an EMBL/GenBank/DDBJ whole genome shotgun (WGS) entry which is preliminary data.</text>
</comment>
<keyword evidence="2" id="KW-1185">Reference proteome</keyword>
<protein>
    <recommendedName>
        <fullName evidence="3">Transposase</fullName>
    </recommendedName>
</protein>
<gene>
    <name evidence="1" type="ORF">MES5069_360117</name>
</gene>
<evidence type="ECO:0000313" key="2">
    <source>
        <dbReference type="Proteomes" id="UP001153050"/>
    </source>
</evidence>
<organism evidence="1 2">
    <name type="scientific">Mesorhizobium escarrei</name>
    <dbReference type="NCBI Taxonomy" id="666018"/>
    <lineage>
        <taxon>Bacteria</taxon>
        <taxon>Pseudomonadati</taxon>
        <taxon>Pseudomonadota</taxon>
        <taxon>Alphaproteobacteria</taxon>
        <taxon>Hyphomicrobiales</taxon>
        <taxon>Phyllobacteriaceae</taxon>
        <taxon>Mesorhizobium</taxon>
    </lineage>
</organism>
<reference evidence="1 2" key="1">
    <citation type="submission" date="2022-03" db="EMBL/GenBank/DDBJ databases">
        <authorList>
            <person name="Brunel B."/>
        </authorList>
    </citation>
    <scope>NUCLEOTIDE SEQUENCE [LARGE SCALE GENOMIC DNA]</scope>
    <source>
        <strain evidence="1">STM5069sample</strain>
    </source>
</reference>
<name>A0ABM9E2W2_9HYPH</name>
<evidence type="ECO:0008006" key="3">
    <source>
        <dbReference type="Google" id="ProtNLM"/>
    </source>
</evidence>
<accession>A0ABM9E2W2</accession>
<proteinExistence type="predicted"/>
<dbReference type="Proteomes" id="UP001153050">
    <property type="component" value="Unassembled WGS sequence"/>
</dbReference>
<evidence type="ECO:0000313" key="1">
    <source>
        <dbReference type="EMBL" id="CAH2403022.1"/>
    </source>
</evidence>
<dbReference type="EMBL" id="CAKXZT010000131">
    <property type="protein sequence ID" value="CAH2403022.1"/>
    <property type="molecule type" value="Genomic_DNA"/>
</dbReference>